<organism evidence="1 2">
    <name type="scientific">Tilletia caries</name>
    <name type="common">wheat bunt fungus</name>
    <dbReference type="NCBI Taxonomy" id="13290"/>
    <lineage>
        <taxon>Eukaryota</taxon>
        <taxon>Fungi</taxon>
        <taxon>Dikarya</taxon>
        <taxon>Basidiomycota</taxon>
        <taxon>Ustilaginomycotina</taxon>
        <taxon>Exobasidiomycetes</taxon>
        <taxon>Tilletiales</taxon>
        <taxon>Tilletiaceae</taxon>
        <taxon>Tilletia</taxon>
    </lineage>
</organism>
<dbReference type="EMBL" id="LWDD02000044">
    <property type="protein sequence ID" value="KAE8264818.1"/>
    <property type="molecule type" value="Genomic_DNA"/>
</dbReference>
<accession>A0A8T8TT49</accession>
<name>A0A8T8TT49_9BASI</name>
<evidence type="ECO:0000313" key="2">
    <source>
        <dbReference type="Proteomes" id="UP000077671"/>
    </source>
</evidence>
<comment type="caution">
    <text evidence="1">The sequence shown here is derived from an EMBL/GenBank/DDBJ whole genome shotgun (WGS) entry which is preliminary data.</text>
</comment>
<dbReference type="AlphaFoldDB" id="A0A8T8TT49"/>
<proteinExistence type="predicted"/>
<protein>
    <submittedName>
        <fullName evidence="1">Uncharacterized protein</fullName>
    </submittedName>
</protein>
<sequence length="189" mass="21057">MMASDFLVAYQPKIFSALRLSRRWTTSPRTSKTSEASPPTLLHKHFEMLESQRLVTFGRVSVPVELGVLDATSAVKVKPVSWICLPDEHNDLPQPTLIFLEDMERALRAIGIHYLVDISTLPKETGAEANGAQVNIVLPTGAFTSSPDFLELLWALKGNSDDQAGKFCYQVCMINGKTRQHESWHCTEA</sequence>
<dbReference type="Proteomes" id="UP000077671">
    <property type="component" value="Unassembled WGS sequence"/>
</dbReference>
<evidence type="ECO:0000313" key="1">
    <source>
        <dbReference type="EMBL" id="KAE8264818.1"/>
    </source>
</evidence>
<reference evidence="1" key="2">
    <citation type="journal article" date="2019" name="IMA Fungus">
        <title>Genome sequencing and comparison of five Tilletia species to identify candidate genes for the detection of regulated species infecting wheat.</title>
        <authorList>
            <person name="Nguyen H.D.T."/>
            <person name="Sultana T."/>
            <person name="Kesanakurti P."/>
            <person name="Hambleton S."/>
        </authorList>
    </citation>
    <scope>NUCLEOTIDE SEQUENCE</scope>
    <source>
        <strain evidence="1">DAOMC 238032</strain>
    </source>
</reference>
<reference evidence="1" key="1">
    <citation type="submission" date="2016-04" db="EMBL/GenBank/DDBJ databases">
        <authorList>
            <person name="Nguyen H.D."/>
            <person name="Kesanakurti P."/>
            <person name="Cullis J."/>
            <person name="Levesque C.A."/>
            <person name="Hambleton S."/>
        </authorList>
    </citation>
    <scope>NUCLEOTIDE SEQUENCE</scope>
    <source>
        <strain evidence="1">DAOMC 238032</strain>
    </source>
</reference>
<gene>
    <name evidence="1" type="ORF">A4X03_0g688</name>
</gene>